<evidence type="ECO:0000313" key="2">
    <source>
        <dbReference type="Proteomes" id="UP000244960"/>
    </source>
</evidence>
<dbReference type="Proteomes" id="UP000244960">
    <property type="component" value="Chromosome I"/>
</dbReference>
<reference evidence="2" key="1">
    <citation type="submission" date="2018-03" db="EMBL/GenBank/DDBJ databases">
        <authorList>
            <person name="Batty M. E."/>
            <person name="Batty M E."/>
        </authorList>
    </citation>
    <scope>NUCLEOTIDE SEQUENCE [LARGE SCALE GENOMIC DNA]</scope>
</reference>
<keyword evidence="1" id="KW-0378">Hydrolase</keyword>
<evidence type="ECO:0000313" key="1">
    <source>
        <dbReference type="EMBL" id="SPR12326.1"/>
    </source>
</evidence>
<sequence length="94" mass="11030">MITYSTCYCKTPVSDFSQILLNKLIIINQHTQGYINLYEVTKAIKYAKKYHGKQKRDTGEPYYMHPSIISLHACMCDMKSHYSYHNVYISQIVL</sequence>
<dbReference type="AlphaFoldDB" id="A0A2U3RGH2"/>
<dbReference type="EMBL" id="LS398547">
    <property type="protein sequence ID" value="SPR12326.1"/>
    <property type="molecule type" value="Genomic_DNA"/>
</dbReference>
<accession>A0A2U3RGH2</accession>
<dbReference type="SUPFAM" id="SSF109604">
    <property type="entry name" value="HD-domain/PDEase-like"/>
    <property type="match status" value="1"/>
</dbReference>
<name>A0A2U3RGH2_ORITS</name>
<dbReference type="GO" id="GO:0016787">
    <property type="term" value="F:hydrolase activity"/>
    <property type="evidence" value="ECO:0007669"/>
    <property type="project" value="UniProtKB-KW"/>
</dbReference>
<dbReference type="Gene3D" id="1.10.3210.10">
    <property type="entry name" value="Hypothetical protein af1432"/>
    <property type="match status" value="1"/>
</dbReference>
<protein>
    <submittedName>
        <fullName evidence="1">Guanosine polyphosphate pyrophosphohydrolase</fullName>
    </submittedName>
</protein>
<gene>
    <name evidence="1" type="ORF">UT176_02088</name>
</gene>
<dbReference type="RefSeq" id="WP_045918595.1">
    <property type="nucleotide sequence ID" value="NZ_LS398547.1"/>
</dbReference>
<proteinExistence type="predicted"/>
<organism evidence="1 2">
    <name type="scientific">Orientia tsutsugamushi</name>
    <name type="common">Rickettsia tsutsugamushi</name>
    <dbReference type="NCBI Taxonomy" id="784"/>
    <lineage>
        <taxon>Bacteria</taxon>
        <taxon>Pseudomonadati</taxon>
        <taxon>Pseudomonadota</taxon>
        <taxon>Alphaproteobacteria</taxon>
        <taxon>Rickettsiales</taxon>
        <taxon>Rickettsiaceae</taxon>
        <taxon>Rickettsieae</taxon>
        <taxon>Orientia</taxon>
    </lineage>
</organism>